<dbReference type="AlphaFoldDB" id="A0A834NGC2"/>
<protein>
    <submittedName>
        <fullName evidence="1">Uncharacterized protein</fullName>
    </submittedName>
</protein>
<dbReference type="Proteomes" id="UP000614350">
    <property type="component" value="Unassembled WGS sequence"/>
</dbReference>
<reference evidence="1" key="1">
    <citation type="journal article" date="2020" name="G3 (Bethesda)">
        <title>High-Quality Assemblies for Three Invasive Social Wasps from the &lt;i&gt;Vespula&lt;/i&gt; Genus.</title>
        <authorList>
            <person name="Harrop T.W.R."/>
            <person name="Guhlin J."/>
            <person name="McLaughlin G.M."/>
            <person name="Permina E."/>
            <person name="Stockwell P."/>
            <person name="Gilligan J."/>
            <person name="Le Lec M.F."/>
            <person name="Gruber M.A.M."/>
            <person name="Quinn O."/>
            <person name="Lovegrove M."/>
            <person name="Duncan E.J."/>
            <person name="Remnant E.J."/>
            <person name="Van Eeckhoven J."/>
            <person name="Graham B."/>
            <person name="Knapp R.A."/>
            <person name="Langford K.W."/>
            <person name="Kronenberg Z."/>
            <person name="Press M.O."/>
            <person name="Eacker S.M."/>
            <person name="Wilson-Rankin E.E."/>
            <person name="Purcell J."/>
            <person name="Lester P.J."/>
            <person name="Dearden P.K."/>
        </authorList>
    </citation>
    <scope>NUCLEOTIDE SEQUENCE</scope>
    <source>
        <strain evidence="1">Marl-1</strain>
    </source>
</reference>
<proteinExistence type="predicted"/>
<keyword evidence="2" id="KW-1185">Reference proteome</keyword>
<gene>
    <name evidence="1" type="ORF">HZH66_002824</name>
</gene>
<evidence type="ECO:0000313" key="1">
    <source>
        <dbReference type="EMBL" id="KAF7408287.1"/>
    </source>
</evidence>
<organism evidence="1 2">
    <name type="scientific">Vespula vulgaris</name>
    <name type="common">Yellow jacket</name>
    <name type="synonym">Wasp</name>
    <dbReference type="NCBI Taxonomy" id="7454"/>
    <lineage>
        <taxon>Eukaryota</taxon>
        <taxon>Metazoa</taxon>
        <taxon>Ecdysozoa</taxon>
        <taxon>Arthropoda</taxon>
        <taxon>Hexapoda</taxon>
        <taxon>Insecta</taxon>
        <taxon>Pterygota</taxon>
        <taxon>Neoptera</taxon>
        <taxon>Endopterygota</taxon>
        <taxon>Hymenoptera</taxon>
        <taxon>Apocrita</taxon>
        <taxon>Aculeata</taxon>
        <taxon>Vespoidea</taxon>
        <taxon>Vespidae</taxon>
        <taxon>Vespinae</taxon>
        <taxon>Vespula</taxon>
    </lineage>
</organism>
<evidence type="ECO:0000313" key="2">
    <source>
        <dbReference type="Proteomes" id="UP000614350"/>
    </source>
</evidence>
<sequence length="234" mass="27105">MDQRLIEKEDPPDPNLKILQRNLAASEHLNSRSFELSRVLRVSKDRILKSLIHGDETTVYRNDSVKCTGKEIRVRGFAEERKVSLRQRFRECFYFMEMGPTTVEEEKEKIDENPRYFHQLTEKPKEQGYRQEEGVSAYERRFIPWYIISLNNVYSLEFRGWLTVVSTAPTENMTPQLRDHIKADTHKQREVPGAGLRCAPFAKCKVDVLGDVDVDVVVVVVVVVVVSIETVPSH</sequence>
<accession>A0A834NGC2</accession>
<name>A0A834NGC2_VESVU</name>
<comment type="caution">
    <text evidence="1">The sequence shown here is derived from an EMBL/GenBank/DDBJ whole genome shotgun (WGS) entry which is preliminary data.</text>
</comment>
<dbReference type="EMBL" id="JACSEA010000002">
    <property type="protein sequence ID" value="KAF7408287.1"/>
    <property type="molecule type" value="Genomic_DNA"/>
</dbReference>